<reference evidence="2 3" key="1">
    <citation type="journal article" date="2013" name="Nat. Commun.">
        <title>Genome analysis reveals insights into physiology and longevity of the Brandt's bat Myotis brandtii.</title>
        <authorList>
            <person name="Seim I."/>
            <person name="Fang X."/>
            <person name="Xiong Z."/>
            <person name="Lobanov A.V."/>
            <person name="Huang Z."/>
            <person name="Ma S."/>
            <person name="Feng Y."/>
            <person name="Turanov A.A."/>
            <person name="Zhu Y."/>
            <person name="Lenz T.L."/>
            <person name="Gerashchenko M.V."/>
            <person name="Fan D."/>
            <person name="Hee Yim S."/>
            <person name="Yao X."/>
            <person name="Jordan D."/>
            <person name="Xiong Y."/>
            <person name="Ma Y."/>
            <person name="Lyapunov A.N."/>
            <person name="Chen G."/>
            <person name="Kulakova O.I."/>
            <person name="Sun Y."/>
            <person name="Lee S.G."/>
            <person name="Bronson R.T."/>
            <person name="Moskalev A.A."/>
            <person name="Sunyaev S.R."/>
            <person name="Zhang G."/>
            <person name="Krogh A."/>
            <person name="Wang J."/>
            <person name="Gladyshev V.N."/>
        </authorList>
    </citation>
    <scope>NUCLEOTIDE SEQUENCE [LARGE SCALE GENOMIC DNA]</scope>
</reference>
<keyword evidence="3" id="KW-1185">Reference proteome</keyword>
<name>S7P9V6_MYOBR</name>
<evidence type="ECO:0000256" key="1">
    <source>
        <dbReference type="SAM" id="MobiDB-lite"/>
    </source>
</evidence>
<protein>
    <submittedName>
        <fullName evidence="2">Uncharacterized protein</fullName>
    </submittedName>
</protein>
<evidence type="ECO:0000313" key="2">
    <source>
        <dbReference type="EMBL" id="EPQ06913.1"/>
    </source>
</evidence>
<sequence>MVREDMELPMPPALNISAKDVKLWWYRDQPSPEGHVPERGGCAGGADRAPAGKDDFMRVGLAQGQAMVRIHDVNAFDHGCSTATSKVVPCQRRPHYD</sequence>
<feature type="region of interest" description="Disordered" evidence="1">
    <location>
        <begin position="30"/>
        <end position="49"/>
    </location>
</feature>
<organism evidence="2 3">
    <name type="scientific">Myotis brandtii</name>
    <name type="common">Brandt's bat</name>
    <dbReference type="NCBI Taxonomy" id="109478"/>
    <lineage>
        <taxon>Eukaryota</taxon>
        <taxon>Metazoa</taxon>
        <taxon>Chordata</taxon>
        <taxon>Craniata</taxon>
        <taxon>Vertebrata</taxon>
        <taxon>Euteleostomi</taxon>
        <taxon>Mammalia</taxon>
        <taxon>Eutheria</taxon>
        <taxon>Laurasiatheria</taxon>
        <taxon>Chiroptera</taxon>
        <taxon>Yangochiroptera</taxon>
        <taxon>Vespertilionidae</taxon>
        <taxon>Myotis</taxon>
    </lineage>
</organism>
<dbReference type="AlphaFoldDB" id="S7P9V6"/>
<accession>S7P9V6</accession>
<dbReference type="Proteomes" id="UP000052978">
    <property type="component" value="Unassembled WGS sequence"/>
</dbReference>
<evidence type="ECO:0000313" key="3">
    <source>
        <dbReference type="Proteomes" id="UP000052978"/>
    </source>
</evidence>
<gene>
    <name evidence="2" type="ORF">D623_10016134</name>
</gene>
<dbReference type="EMBL" id="KE162077">
    <property type="protein sequence ID" value="EPQ06913.1"/>
    <property type="molecule type" value="Genomic_DNA"/>
</dbReference>
<proteinExistence type="predicted"/>